<evidence type="ECO:0000256" key="1">
    <source>
        <dbReference type="ARBA" id="ARBA00004651"/>
    </source>
</evidence>
<keyword evidence="8" id="KW-1185">Reference proteome</keyword>
<keyword evidence="2" id="KW-1003">Cell membrane</keyword>
<organism evidence="7 8">
    <name type="scientific">Pseudobdellovibrio exovorus JSS</name>
    <dbReference type="NCBI Taxonomy" id="1184267"/>
    <lineage>
        <taxon>Bacteria</taxon>
        <taxon>Pseudomonadati</taxon>
        <taxon>Bdellovibrionota</taxon>
        <taxon>Bdellovibrionia</taxon>
        <taxon>Bdellovibrionales</taxon>
        <taxon>Pseudobdellovibrionaceae</taxon>
        <taxon>Pseudobdellovibrio</taxon>
    </lineage>
</organism>
<dbReference type="KEGG" id="bex:A11Q_1881"/>
<feature type="transmembrane region" description="Helical" evidence="6">
    <location>
        <begin position="215"/>
        <end position="233"/>
    </location>
</feature>
<dbReference type="RefSeq" id="WP_015470587.1">
    <property type="nucleotide sequence ID" value="NC_020813.1"/>
</dbReference>
<gene>
    <name evidence="7" type="ORF">A11Q_1881</name>
</gene>
<dbReference type="GO" id="GO:0005886">
    <property type="term" value="C:plasma membrane"/>
    <property type="evidence" value="ECO:0007669"/>
    <property type="project" value="UniProtKB-SubCell"/>
</dbReference>
<dbReference type="eggNOG" id="COG0392">
    <property type="taxonomic scope" value="Bacteria"/>
</dbReference>
<evidence type="ECO:0000313" key="8">
    <source>
        <dbReference type="Proteomes" id="UP000012040"/>
    </source>
</evidence>
<keyword evidence="4 6" id="KW-1133">Transmembrane helix</keyword>
<dbReference type="InterPro" id="IPR022791">
    <property type="entry name" value="L-PG_synthase/AglD"/>
</dbReference>
<evidence type="ECO:0000313" key="7">
    <source>
        <dbReference type="EMBL" id="AGH96097.1"/>
    </source>
</evidence>
<dbReference type="PATRIC" id="fig|1184267.3.peg.1904"/>
<keyword evidence="5 6" id="KW-0472">Membrane</keyword>
<dbReference type="PANTHER" id="PTHR40277">
    <property type="entry name" value="BLL5419 PROTEIN"/>
    <property type="match status" value="1"/>
</dbReference>
<sequence>MNFLKKIWRPLLAFSLIFVLIKKGPFSLEQLTFVLTNPFILALGLIIFLGQQLLFAARWNLFVNLIAPLTAFKALQLNLIGSFFNYFIPGGVGGDIVKALELSKTKAMTRSEALSTVLSDRVFGLFAMITFTFLFLSWDYYLQREAYLVKFLLLSIALLAGIISALLFLPMVLTQVSRFLSTKDSAILVKLEKLVSSLHFTFVTFRKTKLQAKSFVLSFVGQLIGIFFMYKVVEALGVTPPSFLVFFALCCFCFVASAIPIFPAGIGVGQAAIYIMFQNISDEIAQAAITAITTLQIFNLFYALIGGAIFSFRPKMKEEIKNHAYEKT</sequence>
<feature type="transmembrane region" description="Helical" evidence="6">
    <location>
        <begin position="122"/>
        <end position="141"/>
    </location>
</feature>
<dbReference type="Pfam" id="PF03706">
    <property type="entry name" value="LPG_synthase_TM"/>
    <property type="match status" value="1"/>
</dbReference>
<evidence type="ECO:0000256" key="3">
    <source>
        <dbReference type="ARBA" id="ARBA00022692"/>
    </source>
</evidence>
<accession>M4V9M8</accession>
<protein>
    <submittedName>
        <fullName evidence="7">Uncharacterized protein</fullName>
    </submittedName>
</protein>
<dbReference type="PANTHER" id="PTHR40277:SF1">
    <property type="entry name" value="BLL5419 PROTEIN"/>
    <property type="match status" value="1"/>
</dbReference>
<evidence type="ECO:0000256" key="2">
    <source>
        <dbReference type="ARBA" id="ARBA00022475"/>
    </source>
</evidence>
<dbReference type="STRING" id="1184267.A11Q_1881"/>
<feature type="transmembrane region" description="Helical" evidence="6">
    <location>
        <begin position="83"/>
        <end position="101"/>
    </location>
</feature>
<dbReference type="EMBL" id="CP003537">
    <property type="protein sequence ID" value="AGH96097.1"/>
    <property type="molecule type" value="Genomic_DNA"/>
</dbReference>
<evidence type="ECO:0000256" key="4">
    <source>
        <dbReference type="ARBA" id="ARBA00022989"/>
    </source>
</evidence>
<keyword evidence="3 6" id="KW-0812">Transmembrane</keyword>
<reference evidence="7 8" key="1">
    <citation type="journal article" date="2013" name="ISME J.">
        <title>By their genes ye shall know them: genomic signatures of predatory bacteria.</title>
        <authorList>
            <person name="Pasternak Z."/>
            <person name="Pietrokovski S."/>
            <person name="Rotem O."/>
            <person name="Gophna U."/>
            <person name="Lurie-Weinberger M.N."/>
            <person name="Jurkevitch E."/>
        </authorList>
    </citation>
    <scope>NUCLEOTIDE SEQUENCE [LARGE SCALE GENOMIC DNA]</scope>
    <source>
        <strain evidence="7 8">JSS</strain>
    </source>
</reference>
<dbReference type="OrthoDB" id="8902688at2"/>
<feature type="transmembrane region" description="Helical" evidence="6">
    <location>
        <begin position="147"/>
        <end position="173"/>
    </location>
</feature>
<feature type="transmembrane region" description="Helical" evidence="6">
    <location>
        <begin position="31"/>
        <end position="49"/>
    </location>
</feature>
<dbReference type="HOGENOM" id="CLU_048072_2_0_7"/>
<evidence type="ECO:0000256" key="5">
    <source>
        <dbReference type="ARBA" id="ARBA00023136"/>
    </source>
</evidence>
<feature type="transmembrane region" description="Helical" evidence="6">
    <location>
        <begin position="245"/>
        <end position="275"/>
    </location>
</feature>
<dbReference type="NCBIfam" id="TIGR00374">
    <property type="entry name" value="flippase-like domain"/>
    <property type="match status" value="1"/>
</dbReference>
<dbReference type="Proteomes" id="UP000012040">
    <property type="component" value="Chromosome"/>
</dbReference>
<name>M4V9M8_9BACT</name>
<dbReference type="AlphaFoldDB" id="M4V9M8"/>
<comment type="subcellular location">
    <subcellularLocation>
        <location evidence="1">Cell membrane</location>
        <topology evidence="1">Multi-pass membrane protein</topology>
    </subcellularLocation>
</comment>
<proteinExistence type="predicted"/>
<evidence type="ECO:0000256" key="6">
    <source>
        <dbReference type="SAM" id="Phobius"/>
    </source>
</evidence>
<feature type="transmembrane region" description="Helical" evidence="6">
    <location>
        <begin position="287"/>
        <end position="312"/>
    </location>
</feature>